<dbReference type="AlphaFoldDB" id="N1PFP2"/>
<proteinExistence type="predicted"/>
<keyword evidence="2" id="KW-1185">Reference proteome</keyword>
<organism evidence="1 2">
    <name type="scientific">Dothistroma septosporum (strain NZE10 / CBS 128990)</name>
    <name type="common">Red band needle blight fungus</name>
    <name type="synonym">Mycosphaerella pini</name>
    <dbReference type="NCBI Taxonomy" id="675120"/>
    <lineage>
        <taxon>Eukaryota</taxon>
        <taxon>Fungi</taxon>
        <taxon>Dikarya</taxon>
        <taxon>Ascomycota</taxon>
        <taxon>Pezizomycotina</taxon>
        <taxon>Dothideomycetes</taxon>
        <taxon>Dothideomycetidae</taxon>
        <taxon>Mycosphaerellales</taxon>
        <taxon>Mycosphaerellaceae</taxon>
        <taxon>Dothistroma</taxon>
    </lineage>
</organism>
<reference evidence="1 2" key="2">
    <citation type="journal article" date="2012" name="PLoS Pathog.">
        <title>Diverse lifestyles and strategies of plant pathogenesis encoded in the genomes of eighteen Dothideomycetes fungi.</title>
        <authorList>
            <person name="Ohm R.A."/>
            <person name="Feau N."/>
            <person name="Henrissat B."/>
            <person name="Schoch C.L."/>
            <person name="Horwitz B.A."/>
            <person name="Barry K.W."/>
            <person name="Condon B.J."/>
            <person name="Copeland A.C."/>
            <person name="Dhillon B."/>
            <person name="Glaser F."/>
            <person name="Hesse C.N."/>
            <person name="Kosti I."/>
            <person name="LaButti K."/>
            <person name="Lindquist E.A."/>
            <person name="Lucas S."/>
            <person name="Salamov A.A."/>
            <person name="Bradshaw R.E."/>
            <person name="Ciuffetti L."/>
            <person name="Hamelin R.C."/>
            <person name="Kema G.H.J."/>
            <person name="Lawrence C."/>
            <person name="Scott J.A."/>
            <person name="Spatafora J.W."/>
            <person name="Turgeon B.G."/>
            <person name="de Wit P.J.G.M."/>
            <person name="Zhong S."/>
            <person name="Goodwin S.B."/>
            <person name="Grigoriev I.V."/>
        </authorList>
    </citation>
    <scope>NUCLEOTIDE SEQUENCE [LARGE SCALE GENOMIC DNA]</scope>
    <source>
        <strain evidence="2">NZE10 / CBS 128990</strain>
    </source>
</reference>
<reference evidence="2" key="1">
    <citation type="journal article" date="2012" name="PLoS Genet.">
        <title>The genomes of the fungal plant pathogens Cladosporium fulvum and Dothistroma septosporum reveal adaptation to different hosts and lifestyles but also signatures of common ancestry.</title>
        <authorList>
            <person name="de Wit P.J.G.M."/>
            <person name="van der Burgt A."/>
            <person name="Oekmen B."/>
            <person name="Stergiopoulos I."/>
            <person name="Abd-Elsalam K.A."/>
            <person name="Aerts A.L."/>
            <person name="Bahkali A.H."/>
            <person name="Beenen H.G."/>
            <person name="Chettri P."/>
            <person name="Cox M.P."/>
            <person name="Datema E."/>
            <person name="de Vries R.P."/>
            <person name="Dhillon B."/>
            <person name="Ganley A.R."/>
            <person name="Griffiths S.A."/>
            <person name="Guo Y."/>
            <person name="Hamelin R.C."/>
            <person name="Henrissat B."/>
            <person name="Kabir M.S."/>
            <person name="Jashni M.K."/>
            <person name="Kema G."/>
            <person name="Klaubauf S."/>
            <person name="Lapidus A."/>
            <person name="Levasseur A."/>
            <person name="Lindquist E."/>
            <person name="Mehrabi R."/>
            <person name="Ohm R.A."/>
            <person name="Owen T.J."/>
            <person name="Salamov A."/>
            <person name="Schwelm A."/>
            <person name="Schijlen E."/>
            <person name="Sun H."/>
            <person name="van den Burg H.A."/>
            <person name="van Ham R.C.H.J."/>
            <person name="Zhang S."/>
            <person name="Goodwin S.B."/>
            <person name="Grigoriev I.V."/>
            <person name="Collemare J."/>
            <person name="Bradshaw R.E."/>
        </authorList>
    </citation>
    <scope>NUCLEOTIDE SEQUENCE [LARGE SCALE GENOMIC DNA]</scope>
    <source>
        <strain evidence="2">NZE10 / CBS 128990</strain>
    </source>
</reference>
<name>N1PFP2_DOTSN</name>
<dbReference type="Proteomes" id="UP000016933">
    <property type="component" value="Unassembled WGS sequence"/>
</dbReference>
<dbReference type="HOGENOM" id="CLU_2073099_0_0_1"/>
<accession>N1PFP2</accession>
<evidence type="ECO:0000313" key="2">
    <source>
        <dbReference type="Proteomes" id="UP000016933"/>
    </source>
</evidence>
<evidence type="ECO:0000313" key="1">
    <source>
        <dbReference type="EMBL" id="EME40929.1"/>
    </source>
</evidence>
<protein>
    <submittedName>
        <fullName evidence="1">Uncharacterized protein</fullName>
    </submittedName>
</protein>
<gene>
    <name evidence="1" type="ORF">DOTSEDRAFT_74475</name>
</gene>
<dbReference type="EMBL" id="KB446543">
    <property type="protein sequence ID" value="EME40929.1"/>
    <property type="molecule type" value="Genomic_DNA"/>
</dbReference>
<sequence length="118" mass="13393">MCSSTDVDHVSSSLPHGPICCAVELRERLTAAMIAWNDPDWTLNTYGSSSIILPSGMMVMSEHMLLPFDRLHLSMIPLLTPTFKLHALRRPSDKCQRESHRQLLPELLHTMSFRIQHG</sequence>